<feature type="compositionally biased region" description="Basic and acidic residues" evidence="1">
    <location>
        <begin position="123"/>
        <end position="144"/>
    </location>
</feature>
<reference evidence="2" key="1">
    <citation type="submission" date="2023-10" db="EMBL/GenBank/DDBJ databases">
        <authorList>
            <person name="Domelevo Entfellner J.-B."/>
        </authorList>
    </citation>
    <scope>NUCLEOTIDE SEQUENCE</scope>
</reference>
<protein>
    <submittedName>
        <fullName evidence="2">Uncharacterized protein</fullName>
    </submittedName>
</protein>
<accession>A0AA86RQM4</accession>
<dbReference type="Proteomes" id="UP001189624">
    <property type="component" value="Chromosome 1"/>
</dbReference>
<feature type="compositionally biased region" description="Polar residues" evidence="1">
    <location>
        <begin position="56"/>
        <end position="66"/>
    </location>
</feature>
<feature type="region of interest" description="Disordered" evidence="1">
    <location>
        <begin position="122"/>
        <end position="151"/>
    </location>
</feature>
<sequence length="151" mass="16033">MASFTLVTSLSKFGHAGATIARARTWNPRFFAAATPRFIHVPSSPEGSAAVEGTKQGASETVNNSFNESTQDKAFSTAEHVSHKTDQIANQMSASAKNMTGKAKETIQGAWDSTKNAANKAADAVKGKAHESAEYVKDNAEAVKKNMNSKN</sequence>
<dbReference type="Gramene" id="rna-AYBTSS11_LOCUS1170">
    <property type="protein sequence ID" value="CAJ1822051.1"/>
    <property type="gene ID" value="gene-AYBTSS11_LOCUS1170"/>
</dbReference>
<name>A0AA86RQM4_9FABA</name>
<dbReference type="AlphaFoldDB" id="A0AA86RQM4"/>
<evidence type="ECO:0000313" key="3">
    <source>
        <dbReference type="Proteomes" id="UP001189624"/>
    </source>
</evidence>
<organism evidence="2 3">
    <name type="scientific">Sphenostylis stenocarpa</name>
    <dbReference type="NCBI Taxonomy" id="92480"/>
    <lineage>
        <taxon>Eukaryota</taxon>
        <taxon>Viridiplantae</taxon>
        <taxon>Streptophyta</taxon>
        <taxon>Embryophyta</taxon>
        <taxon>Tracheophyta</taxon>
        <taxon>Spermatophyta</taxon>
        <taxon>Magnoliopsida</taxon>
        <taxon>eudicotyledons</taxon>
        <taxon>Gunneridae</taxon>
        <taxon>Pentapetalae</taxon>
        <taxon>rosids</taxon>
        <taxon>fabids</taxon>
        <taxon>Fabales</taxon>
        <taxon>Fabaceae</taxon>
        <taxon>Papilionoideae</taxon>
        <taxon>50 kb inversion clade</taxon>
        <taxon>NPAAA clade</taxon>
        <taxon>indigoferoid/millettioid clade</taxon>
        <taxon>Phaseoleae</taxon>
        <taxon>Sphenostylis</taxon>
    </lineage>
</organism>
<gene>
    <name evidence="2" type="ORF">AYBTSS11_LOCUS1170</name>
</gene>
<feature type="region of interest" description="Disordered" evidence="1">
    <location>
        <begin position="42"/>
        <end position="66"/>
    </location>
</feature>
<dbReference type="Gene3D" id="6.10.280.100">
    <property type="match status" value="1"/>
</dbReference>
<proteinExistence type="predicted"/>
<keyword evidence="3" id="KW-1185">Reference proteome</keyword>
<evidence type="ECO:0000313" key="2">
    <source>
        <dbReference type="EMBL" id="CAJ1822051.1"/>
    </source>
</evidence>
<evidence type="ECO:0000256" key="1">
    <source>
        <dbReference type="SAM" id="MobiDB-lite"/>
    </source>
</evidence>
<dbReference type="EMBL" id="OY731398">
    <property type="protein sequence ID" value="CAJ1822051.1"/>
    <property type="molecule type" value="Genomic_DNA"/>
</dbReference>